<dbReference type="Proteomes" id="UP000018888">
    <property type="component" value="Unassembled WGS sequence"/>
</dbReference>
<dbReference type="EMBL" id="AUPC02000118">
    <property type="protein sequence ID" value="POG70607.1"/>
    <property type="molecule type" value="Genomic_DNA"/>
</dbReference>
<dbReference type="AlphaFoldDB" id="A0A2P4PYY2"/>
<dbReference type="VEuPathDB" id="FungiDB:RhiirFUN_023843"/>
<protein>
    <submittedName>
        <fullName evidence="1">Uncharacterized protein</fullName>
    </submittedName>
</protein>
<keyword evidence="2" id="KW-1185">Reference proteome</keyword>
<name>A0A2P4PYY2_RHIID</name>
<evidence type="ECO:0000313" key="2">
    <source>
        <dbReference type="Proteomes" id="UP000018888"/>
    </source>
</evidence>
<reference evidence="1 2" key="1">
    <citation type="journal article" date="2013" name="Proc. Natl. Acad. Sci. U.S.A.">
        <title>Genome of an arbuscular mycorrhizal fungus provides insight into the oldest plant symbiosis.</title>
        <authorList>
            <person name="Tisserant E."/>
            <person name="Malbreil M."/>
            <person name="Kuo A."/>
            <person name="Kohler A."/>
            <person name="Symeonidi A."/>
            <person name="Balestrini R."/>
            <person name="Charron P."/>
            <person name="Duensing N."/>
            <person name="Frei Dit Frey N."/>
            <person name="Gianinazzi-Pearson V."/>
            <person name="Gilbert L.B."/>
            <person name="Handa Y."/>
            <person name="Herr J.R."/>
            <person name="Hijri M."/>
            <person name="Koul R."/>
            <person name="Kawaguchi M."/>
            <person name="Krajinski F."/>
            <person name="Lammers P.J."/>
            <person name="Masclaux F.G."/>
            <person name="Murat C."/>
            <person name="Morin E."/>
            <person name="Ndikumana S."/>
            <person name="Pagni M."/>
            <person name="Petitpierre D."/>
            <person name="Requena N."/>
            <person name="Rosikiewicz P."/>
            <person name="Riley R."/>
            <person name="Saito K."/>
            <person name="San Clemente H."/>
            <person name="Shapiro H."/>
            <person name="van Tuinen D."/>
            <person name="Becard G."/>
            <person name="Bonfante P."/>
            <person name="Paszkowski U."/>
            <person name="Shachar-Hill Y.Y."/>
            <person name="Tuskan G.A."/>
            <person name="Young P.W."/>
            <person name="Sanders I.R."/>
            <person name="Henrissat B."/>
            <person name="Rensing S.A."/>
            <person name="Grigoriev I.V."/>
            <person name="Corradi N."/>
            <person name="Roux C."/>
            <person name="Martin F."/>
        </authorList>
    </citation>
    <scope>NUCLEOTIDE SEQUENCE [LARGE SCALE GENOMIC DNA]</scope>
    <source>
        <strain evidence="1 2">DAOM 197198</strain>
    </source>
</reference>
<organism evidence="1 2">
    <name type="scientific">Rhizophagus irregularis (strain DAOM 181602 / DAOM 197198 / MUCL 43194)</name>
    <name type="common">Arbuscular mycorrhizal fungus</name>
    <name type="synonym">Glomus intraradices</name>
    <dbReference type="NCBI Taxonomy" id="747089"/>
    <lineage>
        <taxon>Eukaryota</taxon>
        <taxon>Fungi</taxon>
        <taxon>Fungi incertae sedis</taxon>
        <taxon>Mucoromycota</taxon>
        <taxon>Glomeromycotina</taxon>
        <taxon>Glomeromycetes</taxon>
        <taxon>Glomerales</taxon>
        <taxon>Glomeraceae</taxon>
        <taxon>Rhizophagus</taxon>
    </lineage>
</organism>
<sequence>MILKEYLIGICLGCKKCLYCGDELIKVAYSQVFASELFSKQYEYIKDNVTRFNYSLDLTTKFNFTLCSSCHSYFQRQRKSIITKDTSNSLENNKTNDDCIILDESDDNTKHEFEVDEKSETEQITISFNLVIKPSAGPSLPSKWLEIETLSLDDILADIHHYVRKLTGNREIMHSDYSVSFKPKKSGGAGAQLEDI</sequence>
<comment type="caution">
    <text evidence="1">The sequence shown here is derived from an EMBL/GenBank/DDBJ whole genome shotgun (WGS) entry which is preliminary data.</text>
</comment>
<evidence type="ECO:0000313" key="1">
    <source>
        <dbReference type="EMBL" id="POG70607.1"/>
    </source>
</evidence>
<reference evidence="1 2" key="2">
    <citation type="journal article" date="2018" name="New Phytol.">
        <title>High intraspecific genome diversity in the model arbuscular mycorrhizal symbiont Rhizophagus irregularis.</title>
        <authorList>
            <person name="Chen E.C.H."/>
            <person name="Morin E."/>
            <person name="Beaudet D."/>
            <person name="Noel J."/>
            <person name="Yildirir G."/>
            <person name="Ndikumana S."/>
            <person name="Charron P."/>
            <person name="St-Onge C."/>
            <person name="Giorgi J."/>
            <person name="Kruger M."/>
            <person name="Marton T."/>
            <person name="Ropars J."/>
            <person name="Grigoriev I.V."/>
            <person name="Hainaut M."/>
            <person name="Henrissat B."/>
            <person name="Roux C."/>
            <person name="Martin F."/>
            <person name="Corradi N."/>
        </authorList>
    </citation>
    <scope>NUCLEOTIDE SEQUENCE [LARGE SCALE GENOMIC DNA]</scope>
    <source>
        <strain evidence="1 2">DAOM 197198</strain>
    </source>
</reference>
<proteinExistence type="predicted"/>
<gene>
    <name evidence="1" type="ORF">GLOIN_2v1775619</name>
</gene>
<accession>A0A2P4PYY2</accession>